<dbReference type="InterPro" id="IPR014718">
    <property type="entry name" value="GH-type_carb-bd"/>
</dbReference>
<dbReference type="GO" id="GO:0004034">
    <property type="term" value="F:aldose 1-epimerase activity"/>
    <property type="evidence" value="ECO:0007669"/>
    <property type="project" value="UniProtKB-EC"/>
</dbReference>
<dbReference type="GO" id="GO:0030246">
    <property type="term" value="F:carbohydrate binding"/>
    <property type="evidence" value="ECO:0007669"/>
    <property type="project" value="InterPro"/>
</dbReference>
<dbReference type="GO" id="GO:0033499">
    <property type="term" value="P:galactose catabolic process via UDP-galactose, Leloir pathway"/>
    <property type="evidence" value="ECO:0007669"/>
    <property type="project" value="TreeGrafter"/>
</dbReference>
<dbReference type="NCBIfam" id="NF008277">
    <property type="entry name" value="PRK11055.1"/>
    <property type="match status" value="1"/>
</dbReference>
<evidence type="ECO:0000256" key="4">
    <source>
        <dbReference type="ARBA" id="ARBA00006206"/>
    </source>
</evidence>
<evidence type="ECO:0000256" key="1">
    <source>
        <dbReference type="ARBA" id="ARBA00001614"/>
    </source>
</evidence>
<evidence type="ECO:0000256" key="8">
    <source>
        <dbReference type="ARBA" id="ARBA00022837"/>
    </source>
</evidence>
<gene>
    <name evidence="15" type="ORF">IAC04_04015</name>
</gene>
<dbReference type="EMBL" id="DXAW01000079">
    <property type="protein sequence ID" value="HIZ85638.1"/>
    <property type="molecule type" value="Genomic_DNA"/>
</dbReference>
<evidence type="ECO:0000256" key="3">
    <source>
        <dbReference type="ARBA" id="ARBA00005028"/>
    </source>
</evidence>
<evidence type="ECO:0000256" key="5">
    <source>
        <dbReference type="ARBA" id="ARBA00011245"/>
    </source>
</evidence>
<feature type="active site" description="Proton acceptor" evidence="12">
    <location>
        <position position="295"/>
    </location>
</feature>
<evidence type="ECO:0000256" key="2">
    <source>
        <dbReference type="ARBA" id="ARBA00001913"/>
    </source>
</evidence>
<comment type="caution">
    <text evidence="15">The sequence shown here is derived from an EMBL/GenBank/DDBJ whole genome shotgun (WGS) entry which is preliminary data.</text>
</comment>
<evidence type="ECO:0000256" key="11">
    <source>
        <dbReference type="PIRNR" id="PIRNR005096"/>
    </source>
</evidence>
<sequence length="330" mass="36159">MIHLINKSGASVMLTERGAGIVSVVVPDRDGIMGDVVLGYRDEASYLGDGPCMGKIPGRYANRIAGGRFSLDGKYFELMKNHPEYQLHGGPDGFANRLWKVLRSSDSQVLMALDSPDGDQGYPGTMHVEALYSWEDDNSLRLEITATTDAPTVVNLTNHTYWNLDGEDSGSVLGHNLRLNASRWLITDPSLVPTGVIATVEGSPMDFRLTKPIGQDIKADFPALKYGKGYDNCWILDSTPGLKLAAELSSTVSGRRLEVWTDQPGVQVYTGNWLEGSPVSKSGRSYHDYDGVAIECQDLPDAPNHPDFPSTVLRPGQTYRRTILFKLSAH</sequence>
<evidence type="ECO:0000256" key="9">
    <source>
        <dbReference type="ARBA" id="ARBA00023235"/>
    </source>
</evidence>
<evidence type="ECO:0000256" key="7">
    <source>
        <dbReference type="ARBA" id="ARBA00014165"/>
    </source>
</evidence>
<dbReference type="InterPro" id="IPR011013">
    <property type="entry name" value="Gal_mutarotase_sf_dom"/>
</dbReference>
<reference evidence="15" key="1">
    <citation type="journal article" date="2021" name="PeerJ">
        <title>Extensive microbial diversity within the chicken gut microbiome revealed by metagenomics and culture.</title>
        <authorList>
            <person name="Gilroy R."/>
            <person name="Ravi A."/>
            <person name="Getino M."/>
            <person name="Pursley I."/>
            <person name="Horton D.L."/>
            <person name="Alikhan N.F."/>
            <person name="Baker D."/>
            <person name="Gharbi K."/>
            <person name="Hall N."/>
            <person name="Watson M."/>
            <person name="Adriaenssens E.M."/>
            <person name="Foster-Nyarko E."/>
            <person name="Jarju S."/>
            <person name="Secka A."/>
            <person name="Antonio M."/>
            <person name="Oren A."/>
            <person name="Chaudhuri R.R."/>
            <person name="La Ragione R."/>
            <person name="Hildebrand F."/>
            <person name="Pallen M.J."/>
        </authorList>
    </citation>
    <scope>NUCLEOTIDE SEQUENCE</scope>
    <source>
        <strain evidence="15">Gambia16-554</strain>
    </source>
</reference>
<dbReference type="Pfam" id="PF01263">
    <property type="entry name" value="Aldose_epim"/>
    <property type="match status" value="1"/>
</dbReference>
<feature type="binding site" evidence="13">
    <location>
        <position position="231"/>
    </location>
    <ligand>
        <name>beta-D-galactose</name>
        <dbReference type="ChEBI" id="CHEBI:27667"/>
    </ligand>
</feature>
<accession>A0A9D2K8N5</accession>
<evidence type="ECO:0000256" key="14">
    <source>
        <dbReference type="PIRSR" id="PIRSR005096-3"/>
    </source>
</evidence>
<dbReference type="CDD" id="cd09019">
    <property type="entry name" value="galactose_mutarotase_like"/>
    <property type="match status" value="1"/>
</dbReference>
<dbReference type="PROSITE" id="PS00545">
    <property type="entry name" value="ALDOSE_1_EPIMERASE"/>
    <property type="match status" value="1"/>
</dbReference>
<dbReference type="InterPro" id="IPR015443">
    <property type="entry name" value="Aldose_1-epimerase"/>
</dbReference>
<proteinExistence type="inferred from homology"/>
<dbReference type="Proteomes" id="UP000824115">
    <property type="component" value="Unassembled WGS sequence"/>
</dbReference>
<comment type="cofactor">
    <cofactor evidence="2">
        <name>Ca(2+)</name>
        <dbReference type="ChEBI" id="CHEBI:29108"/>
    </cofactor>
</comment>
<dbReference type="PIRSF" id="PIRSF005096">
    <property type="entry name" value="GALM"/>
    <property type="match status" value="1"/>
</dbReference>
<comment type="subunit">
    <text evidence="5">Monomer.</text>
</comment>
<dbReference type="InterPro" id="IPR018052">
    <property type="entry name" value="Ald1_epimerase_CS"/>
</dbReference>
<evidence type="ECO:0000313" key="15">
    <source>
        <dbReference type="EMBL" id="HIZ85638.1"/>
    </source>
</evidence>
<dbReference type="SUPFAM" id="SSF74650">
    <property type="entry name" value="Galactose mutarotase-like"/>
    <property type="match status" value="1"/>
</dbReference>
<dbReference type="InterPro" id="IPR047215">
    <property type="entry name" value="Galactose_mutarotase-like"/>
</dbReference>
<evidence type="ECO:0000256" key="13">
    <source>
        <dbReference type="PIRSR" id="PIRSR005096-2"/>
    </source>
</evidence>
<dbReference type="EC" id="5.1.3.3" evidence="6 11"/>
<evidence type="ECO:0000256" key="12">
    <source>
        <dbReference type="PIRSR" id="PIRSR005096-1"/>
    </source>
</evidence>
<keyword evidence="8" id="KW-0106">Calcium</keyword>
<organism evidence="15 16">
    <name type="scientific">Candidatus Coprenecus stercoravium</name>
    <dbReference type="NCBI Taxonomy" id="2840735"/>
    <lineage>
        <taxon>Bacteria</taxon>
        <taxon>Pseudomonadati</taxon>
        <taxon>Bacteroidota</taxon>
        <taxon>Bacteroidia</taxon>
        <taxon>Bacteroidales</taxon>
        <taxon>Rikenellaceae</taxon>
        <taxon>Rikenellaceae incertae sedis</taxon>
        <taxon>Candidatus Coprenecus</taxon>
    </lineage>
</organism>
<feature type="binding site" evidence="14">
    <location>
        <begin position="62"/>
        <end position="63"/>
    </location>
    <ligand>
        <name>beta-D-galactose</name>
        <dbReference type="ChEBI" id="CHEBI:27667"/>
    </ligand>
</feature>
<feature type="binding site" evidence="14">
    <location>
        <begin position="159"/>
        <end position="161"/>
    </location>
    <ligand>
        <name>beta-D-galactose</name>
        <dbReference type="ChEBI" id="CHEBI:27667"/>
    </ligand>
</feature>
<comment type="catalytic activity">
    <reaction evidence="1 11">
        <text>alpha-D-glucose = beta-D-glucose</text>
        <dbReference type="Rhea" id="RHEA:10264"/>
        <dbReference type="ChEBI" id="CHEBI:15903"/>
        <dbReference type="ChEBI" id="CHEBI:17925"/>
        <dbReference type="EC" id="5.1.3.3"/>
    </reaction>
</comment>
<keyword evidence="10 11" id="KW-0119">Carbohydrate metabolism</keyword>
<protein>
    <recommendedName>
        <fullName evidence="7 11">Aldose 1-epimerase</fullName>
        <ecNumber evidence="6 11">5.1.3.3</ecNumber>
    </recommendedName>
</protein>
<dbReference type="GO" id="GO:0005737">
    <property type="term" value="C:cytoplasm"/>
    <property type="evidence" value="ECO:0007669"/>
    <property type="project" value="TreeGrafter"/>
</dbReference>
<dbReference type="PANTHER" id="PTHR10091:SF0">
    <property type="entry name" value="GALACTOSE MUTAROTASE"/>
    <property type="match status" value="1"/>
</dbReference>
<dbReference type="Gene3D" id="2.70.98.10">
    <property type="match status" value="1"/>
</dbReference>
<dbReference type="InterPro" id="IPR008183">
    <property type="entry name" value="Aldose_1/G6P_1-epimerase"/>
</dbReference>
<reference evidence="15" key="2">
    <citation type="submission" date="2021-04" db="EMBL/GenBank/DDBJ databases">
        <authorList>
            <person name="Gilroy R."/>
        </authorList>
    </citation>
    <scope>NUCLEOTIDE SEQUENCE</scope>
    <source>
        <strain evidence="15">Gambia16-554</strain>
    </source>
</reference>
<dbReference type="GO" id="GO:0006006">
    <property type="term" value="P:glucose metabolic process"/>
    <property type="evidence" value="ECO:0007669"/>
    <property type="project" value="TreeGrafter"/>
</dbReference>
<comment type="similarity">
    <text evidence="4 11">Belongs to the aldose epimerase family.</text>
</comment>
<keyword evidence="9 11" id="KW-0413">Isomerase</keyword>
<evidence type="ECO:0000256" key="10">
    <source>
        <dbReference type="ARBA" id="ARBA00023277"/>
    </source>
</evidence>
<name>A0A9D2K8N5_9BACT</name>
<evidence type="ECO:0000256" key="6">
    <source>
        <dbReference type="ARBA" id="ARBA00013185"/>
    </source>
</evidence>
<dbReference type="AlphaFoldDB" id="A0A9D2K8N5"/>
<comment type="pathway">
    <text evidence="3 11">Carbohydrate metabolism; hexose metabolism.</text>
</comment>
<evidence type="ECO:0000313" key="16">
    <source>
        <dbReference type="Proteomes" id="UP000824115"/>
    </source>
</evidence>
<feature type="active site" description="Proton donor" evidence="12">
    <location>
        <position position="159"/>
    </location>
</feature>
<dbReference type="PANTHER" id="PTHR10091">
    <property type="entry name" value="ALDOSE-1-EPIMERASE"/>
    <property type="match status" value="1"/>
</dbReference>